<evidence type="ECO:0000256" key="3">
    <source>
        <dbReference type="ARBA" id="ARBA00022679"/>
    </source>
</evidence>
<evidence type="ECO:0000259" key="4">
    <source>
        <dbReference type="Pfam" id="PF00535"/>
    </source>
</evidence>
<dbReference type="PANTHER" id="PTHR43179">
    <property type="entry name" value="RHAMNOSYLTRANSFERASE WBBL"/>
    <property type="match status" value="1"/>
</dbReference>
<dbReference type="InterPro" id="IPR001173">
    <property type="entry name" value="Glyco_trans_2-like"/>
</dbReference>
<dbReference type="Pfam" id="PF00535">
    <property type="entry name" value="Glycos_transf_2"/>
    <property type="match status" value="1"/>
</dbReference>
<evidence type="ECO:0000256" key="1">
    <source>
        <dbReference type="ARBA" id="ARBA00006739"/>
    </source>
</evidence>
<proteinExistence type="inferred from homology"/>
<keyword evidence="6" id="KW-1185">Reference proteome</keyword>
<keyword evidence="3 5" id="KW-0808">Transferase</keyword>
<dbReference type="PANTHER" id="PTHR43179:SF12">
    <property type="entry name" value="GALACTOFURANOSYLTRANSFERASE GLFT2"/>
    <property type="match status" value="1"/>
</dbReference>
<dbReference type="InterPro" id="IPR029044">
    <property type="entry name" value="Nucleotide-diphossugar_trans"/>
</dbReference>
<dbReference type="EMBL" id="PYFT01000001">
    <property type="protein sequence ID" value="PSR52885.1"/>
    <property type="molecule type" value="Genomic_DNA"/>
</dbReference>
<sequence length="330" mass="37036">MKYLDYSTVTGAANLLLMKEPFRVLIAIITFKRPRGLKHLLKTLQSQEVSDAIQVEILVVDNDCTGETPKIIAELASTASFKLNLVEEPENGIVSARNKAVDFFLQTSFQALVFIDDDEWPSNTTWLQTLVNTQIQTQADIVTSLVHVIAKDSSKKWVEKVLDYGSHIKKNVGPTNRFYTNNLLLMRRVLEVINPAFDIRFAFTGSSDLHFCIKCRQAGFKAVFTPDAPVQEYYPISRSSLRWFFLRGYRAGEGATRATLYEGTFPFAYFYCLAMSGVRFVRGIFNIVIGLTTVDKAIIARSFLQVGSALGTLGGLFGMSYQEYKTIHGS</sequence>
<keyword evidence="2" id="KW-0328">Glycosyltransferase</keyword>
<dbReference type="Gene3D" id="3.90.550.10">
    <property type="entry name" value="Spore Coat Polysaccharide Biosynthesis Protein SpsA, Chain A"/>
    <property type="match status" value="1"/>
</dbReference>
<evidence type="ECO:0000256" key="2">
    <source>
        <dbReference type="ARBA" id="ARBA00022676"/>
    </source>
</evidence>
<reference evidence="5 6" key="1">
    <citation type="submission" date="2018-03" db="EMBL/GenBank/DDBJ databases">
        <title>Adhaeribacter sp. HMF7605 Genome sequencing and assembly.</title>
        <authorList>
            <person name="Kang H."/>
            <person name="Kang J."/>
            <person name="Cha I."/>
            <person name="Kim H."/>
            <person name="Joh K."/>
        </authorList>
    </citation>
    <scope>NUCLEOTIDE SEQUENCE [LARGE SCALE GENOMIC DNA]</scope>
    <source>
        <strain evidence="5 6">HMF7605</strain>
    </source>
</reference>
<dbReference type="SUPFAM" id="SSF53448">
    <property type="entry name" value="Nucleotide-diphospho-sugar transferases"/>
    <property type="match status" value="1"/>
</dbReference>
<name>A0A2T2YBI9_9BACT</name>
<dbReference type="OrthoDB" id="7851643at2"/>
<protein>
    <submittedName>
        <fullName evidence="5">Glycosyl transferase family 2</fullName>
    </submittedName>
</protein>
<dbReference type="Proteomes" id="UP000240357">
    <property type="component" value="Unassembled WGS sequence"/>
</dbReference>
<accession>A0A2T2YBI9</accession>
<evidence type="ECO:0000313" key="6">
    <source>
        <dbReference type="Proteomes" id="UP000240357"/>
    </source>
</evidence>
<comment type="caution">
    <text evidence="5">The sequence shown here is derived from an EMBL/GenBank/DDBJ whole genome shotgun (WGS) entry which is preliminary data.</text>
</comment>
<feature type="domain" description="Glycosyltransferase 2-like" evidence="4">
    <location>
        <begin position="26"/>
        <end position="188"/>
    </location>
</feature>
<comment type="similarity">
    <text evidence="1">Belongs to the glycosyltransferase 2 family.</text>
</comment>
<dbReference type="GO" id="GO:0016757">
    <property type="term" value="F:glycosyltransferase activity"/>
    <property type="evidence" value="ECO:0007669"/>
    <property type="project" value="UniProtKB-KW"/>
</dbReference>
<dbReference type="RefSeq" id="WP_106926953.1">
    <property type="nucleotide sequence ID" value="NZ_PYFT01000001.1"/>
</dbReference>
<organism evidence="5 6">
    <name type="scientific">Adhaeribacter arboris</name>
    <dbReference type="NCBI Taxonomy" id="2072846"/>
    <lineage>
        <taxon>Bacteria</taxon>
        <taxon>Pseudomonadati</taxon>
        <taxon>Bacteroidota</taxon>
        <taxon>Cytophagia</taxon>
        <taxon>Cytophagales</taxon>
        <taxon>Hymenobacteraceae</taxon>
        <taxon>Adhaeribacter</taxon>
    </lineage>
</organism>
<dbReference type="AlphaFoldDB" id="A0A2T2YBI9"/>
<evidence type="ECO:0000313" key="5">
    <source>
        <dbReference type="EMBL" id="PSR52885.1"/>
    </source>
</evidence>
<gene>
    <name evidence="5" type="ORF">AHMF7605_04765</name>
</gene>